<dbReference type="GO" id="GO:0046872">
    <property type="term" value="F:metal ion binding"/>
    <property type="evidence" value="ECO:0007669"/>
    <property type="project" value="UniProtKB-KW"/>
</dbReference>
<evidence type="ECO:0000256" key="3">
    <source>
        <dbReference type="ARBA" id="ARBA00023014"/>
    </source>
</evidence>
<accession>A0A832ZT95</accession>
<organism evidence="5 6">
    <name type="scientific">Pyrodictium delaneyi</name>
    <dbReference type="NCBI Taxonomy" id="1273541"/>
    <lineage>
        <taxon>Archaea</taxon>
        <taxon>Thermoproteota</taxon>
        <taxon>Thermoprotei</taxon>
        <taxon>Desulfurococcales</taxon>
        <taxon>Pyrodictiaceae</taxon>
        <taxon>Pyrodictium</taxon>
    </lineage>
</organism>
<gene>
    <name evidence="5" type="ORF">EYH50_03210</name>
</gene>
<feature type="domain" description="Radical SAM core" evidence="4">
    <location>
        <begin position="47"/>
        <end position="214"/>
    </location>
</feature>
<dbReference type="GO" id="GO:0051536">
    <property type="term" value="F:iron-sulfur cluster binding"/>
    <property type="evidence" value="ECO:0007669"/>
    <property type="project" value="UniProtKB-KW"/>
</dbReference>
<name>A0A832ZT95_9CREN</name>
<dbReference type="SUPFAM" id="SSF102114">
    <property type="entry name" value="Radical SAM enzymes"/>
    <property type="match status" value="1"/>
</dbReference>
<reference evidence="5" key="1">
    <citation type="journal article" date="2020" name="ISME J.">
        <title>Gammaproteobacteria mediating utilization of methyl-, sulfur- and petroleum organic compounds in deep ocean hydrothermal plumes.</title>
        <authorList>
            <person name="Zhou Z."/>
            <person name="Liu Y."/>
            <person name="Pan J."/>
            <person name="Cron B.R."/>
            <person name="Toner B.M."/>
            <person name="Anantharaman K."/>
            <person name="Breier J.A."/>
            <person name="Dick G.J."/>
            <person name="Li M."/>
        </authorList>
    </citation>
    <scope>NUCLEOTIDE SEQUENCE</scope>
    <source>
        <strain evidence="5">SZUA-1523</strain>
    </source>
</reference>
<dbReference type="InterPro" id="IPR007197">
    <property type="entry name" value="rSAM"/>
</dbReference>
<keyword evidence="3" id="KW-0411">Iron-sulfur</keyword>
<sequence length="376" mass="41986">MERLLAEKQRLAASIESKLNERELREARRDRHARRRPIPCGMTIHTGIGCNFGCLYCYVPEMGFPLKPAPYPLSGLQLVYALLVNPYFVPGSSGTLLAFGSVTEPFMEATVEKALEYLDATRRYLGNPQQISTKSVLDSNHLESFVKKADPRISVLLSITTIRYASVLEPGAPSPEDRFMFASKLAHRGVHVTLFLRPIIPGITDRELDDIMRRARDAGIRTMVPGSLRVTHGILRRLRASKVVDTTPIERRLPRPPRGGRDQVTIHETDLKELAARVARRHGLIVLPSSCSANIVAHRLACWACKWGPCGSALEPPKDDEVAEAAEVLGCRRAQARVKRNTAYVECVGDKRLADVASVWIETVTKMRTVVRPLRR</sequence>
<evidence type="ECO:0000259" key="4">
    <source>
        <dbReference type="Pfam" id="PF04055"/>
    </source>
</evidence>
<dbReference type="Pfam" id="PF04055">
    <property type="entry name" value="Radical_SAM"/>
    <property type="match status" value="1"/>
</dbReference>
<evidence type="ECO:0000256" key="1">
    <source>
        <dbReference type="ARBA" id="ARBA00022723"/>
    </source>
</evidence>
<dbReference type="Gene3D" id="3.80.30.30">
    <property type="match status" value="1"/>
</dbReference>
<dbReference type="EMBL" id="DQVR01000068">
    <property type="protein sequence ID" value="HIQ24036.1"/>
    <property type="molecule type" value="Genomic_DNA"/>
</dbReference>
<proteinExistence type="predicted"/>
<evidence type="ECO:0000256" key="2">
    <source>
        <dbReference type="ARBA" id="ARBA00023004"/>
    </source>
</evidence>
<dbReference type="PANTHER" id="PTHR43432">
    <property type="entry name" value="SLR0285 PROTEIN"/>
    <property type="match status" value="1"/>
</dbReference>
<evidence type="ECO:0000313" key="6">
    <source>
        <dbReference type="Proteomes" id="UP000600071"/>
    </source>
</evidence>
<dbReference type="InterPro" id="IPR058240">
    <property type="entry name" value="rSAM_sf"/>
</dbReference>
<dbReference type="SFLD" id="SFLDG01084">
    <property type="entry name" value="Uncharacterised_Radical_SAM_Su"/>
    <property type="match status" value="1"/>
</dbReference>
<dbReference type="PANTHER" id="PTHR43432:SF4">
    <property type="entry name" value="RADICAL SAM CORE DOMAIN-CONTAINING PROTEIN"/>
    <property type="match status" value="1"/>
</dbReference>
<dbReference type="SFLD" id="SFLDS00029">
    <property type="entry name" value="Radical_SAM"/>
    <property type="match status" value="1"/>
</dbReference>
<keyword evidence="2" id="KW-0408">Iron</keyword>
<dbReference type="GO" id="GO:0003824">
    <property type="term" value="F:catalytic activity"/>
    <property type="evidence" value="ECO:0007669"/>
    <property type="project" value="InterPro"/>
</dbReference>
<dbReference type="InterPro" id="IPR040086">
    <property type="entry name" value="MJ0683-like"/>
</dbReference>
<protein>
    <submittedName>
        <fullName evidence="5">Radical SAM protein</fullName>
    </submittedName>
</protein>
<keyword evidence="1" id="KW-0479">Metal-binding</keyword>
<evidence type="ECO:0000313" key="5">
    <source>
        <dbReference type="EMBL" id="HIQ24036.1"/>
    </source>
</evidence>
<dbReference type="Proteomes" id="UP000600071">
    <property type="component" value="Unassembled WGS sequence"/>
</dbReference>
<dbReference type="AlphaFoldDB" id="A0A832ZT95"/>
<comment type="caution">
    <text evidence="5">The sequence shown here is derived from an EMBL/GenBank/DDBJ whole genome shotgun (WGS) entry which is preliminary data.</text>
</comment>